<dbReference type="PANTHER" id="PTHR34135:SF2">
    <property type="entry name" value="LYSOZYME"/>
    <property type="match status" value="1"/>
</dbReference>
<dbReference type="GO" id="GO:0003796">
    <property type="term" value="F:lysozyme activity"/>
    <property type="evidence" value="ECO:0007669"/>
    <property type="project" value="InterPro"/>
</dbReference>
<dbReference type="InterPro" id="IPR002053">
    <property type="entry name" value="Glyco_hydro_25"/>
</dbReference>
<dbReference type="Gene3D" id="3.20.20.80">
    <property type="entry name" value="Glycosidases"/>
    <property type="match status" value="1"/>
</dbReference>
<organism evidence="2 3">
    <name type="scientific">Sphingomonas metalli</name>
    <dbReference type="NCBI Taxonomy" id="1779358"/>
    <lineage>
        <taxon>Bacteria</taxon>
        <taxon>Pseudomonadati</taxon>
        <taxon>Pseudomonadota</taxon>
        <taxon>Alphaproteobacteria</taxon>
        <taxon>Sphingomonadales</taxon>
        <taxon>Sphingomonadaceae</taxon>
        <taxon>Sphingomonas</taxon>
    </lineage>
</organism>
<evidence type="ECO:0008006" key="4">
    <source>
        <dbReference type="Google" id="ProtNLM"/>
    </source>
</evidence>
<evidence type="ECO:0000256" key="1">
    <source>
        <dbReference type="ARBA" id="ARBA00010646"/>
    </source>
</evidence>
<dbReference type="GO" id="GO:0009253">
    <property type="term" value="P:peptidoglycan catabolic process"/>
    <property type="evidence" value="ECO:0007669"/>
    <property type="project" value="InterPro"/>
</dbReference>
<dbReference type="InterPro" id="IPR017853">
    <property type="entry name" value="GH"/>
</dbReference>
<dbReference type="AlphaFoldDB" id="A0A916T6I4"/>
<reference evidence="2" key="2">
    <citation type="submission" date="2020-09" db="EMBL/GenBank/DDBJ databases">
        <authorList>
            <person name="Sun Q."/>
            <person name="Zhou Y."/>
        </authorList>
    </citation>
    <scope>NUCLEOTIDE SEQUENCE</scope>
    <source>
        <strain evidence="2">CGMCC 1.15330</strain>
    </source>
</reference>
<dbReference type="RefSeq" id="WP_188658795.1">
    <property type="nucleotide sequence ID" value="NZ_BMIH01000003.1"/>
</dbReference>
<sequence>MIFVARAAAVLALAGATGIAGWHWATHWAPSRQTYSLQGIDLPADPGDVEWGVVRGQGADFAYLIATDGRARAPAFEANWNALPASGLRRGAVHRYSLCQPAMAQANAFNTTVPRAGDALPAAIDIDFHEDCEARPDPATLVADLRRFVAMVEAHTGKPVLLRVARPVERIYALSARLDRPVWAVANFISPDYAARPWRMWRASDIRRVDGVAQPVNWNVVRN</sequence>
<evidence type="ECO:0000313" key="2">
    <source>
        <dbReference type="EMBL" id="GGB31801.1"/>
    </source>
</evidence>
<evidence type="ECO:0000313" key="3">
    <source>
        <dbReference type="Proteomes" id="UP000623067"/>
    </source>
</evidence>
<name>A0A916T6I4_9SPHN</name>
<comment type="similarity">
    <text evidence="1">Belongs to the glycosyl hydrolase 25 family.</text>
</comment>
<protein>
    <recommendedName>
        <fullName evidence="4">Glycosyl hydrolase</fullName>
    </recommendedName>
</protein>
<keyword evidence="3" id="KW-1185">Reference proteome</keyword>
<dbReference type="GO" id="GO:0016998">
    <property type="term" value="P:cell wall macromolecule catabolic process"/>
    <property type="evidence" value="ECO:0007669"/>
    <property type="project" value="InterPro"/>
</dbReference>
<reference evidence="2" key="1">
    <citation type="journal article" date="2014" name="Int. J. Syst. Evol. Microbiol.">
        <title>Complete genome sequence of Corynebacterium casei LMG S-19264T (=DSM 44701T), isolated from a smear-ripened cheese.</title>
        <authorList>
            <consortium name="US DOE Joint Genome Institute (JGI-PGF)"/>
            <person name="Walter F."/>
            <person name="Albersmeier A."/>
            <person name="Kalinowski J."/>
            <person name="Ruckert C."/>
        </authorList>
    </citation>
    <scope>NUCLEOTIDE SEQUENCE</scope>
    <source>
        <strain evidence="2">CGMCC 1.15330</strain>
    </source>
</reference>
<comment type="caution">
    <text evidence="2">The sequence shown here is derived from an EMBL/GenBank/DDBJ whole genome shotgun (WGS) entry which is preliminary data.</text>
</comment>
<dbReference type="Proteomes" id="UP000623067">
    <property type="component" value="Unassembled WGS sequence"/>
</dbReference>
<dbReference type="PANTHER" id="PTHR34135">
    <property type="entry name" value="LYSOZYME"/>
    <property type="match status" value="1"/>
</dbReference>
<dbReference type="GO" id="GO:0016052">
    <property type="term" value="P:carbohydrate catabolic process"/>
    <property type="evidence" value="ECO:0007669"/>
    <property type="project" value="TreeGrafter"/>
</dbReference>
<dbReference type="Pfam" id="PF01183">
    <property type="entry name" value="Glyco_hydro_25"/>
    <property type="match status" value="1"/>
</dbReference>
<dbReference type="EMBL" id="BMIH01000003">
    <property type="protein sequence ID" value="GGB31801.1"/>
    <property type="molecule type" value="Genomic_DNA"/>
</dbReference>
<accession>A0A916T6I4</accession>
<dbReference type="PROSITE" id="PS51904">
    <property type="entry name" value="GLYCOSYL_HYDROL_F25_2"/>
    <property type="match status" value="1"/>
</dbReference>
<proteinExistence type="inferred from homology"/>
<dbReference type="SUPFAM" id="SSF51445">
    <property type="entry name" value="(Trans)glycosidases"/>
    <property type="match status" value="1"/>
</dbReference>
<gene>
    <name evidence="2" type="ORF">GCM10011380_21460</name>
</gene>